<dbReference type="SUPFAM" id="SSF52218">
    <property type="entry name" value="Flavoproteins"/>
    <property type="match status" value="1"/>
</dbReference>
<dbReference type="AlphaFoldDB" id="A0A1Q9AAV4"/>
<keyword evidence="7" id="KW-1185">Reference proteome</keyword>
<comment type="cofactor">
    <cofactor evidence="1">
        <name>FMN</name>
        <dbReference type="ChEBI" id="CHEBI:58210"/>
    </cofactor>
</comment>
<organism evidence="6 7">
    <name type="scientific">Allorhizobium taibaishanense</name>
    <dbReference type="NCBI Taxonomy" id="887144"/>
    <lineage>
        <taxon>Bacteria</taxon>
        <taxon>Pseudomonadati</taxon>
        <taxon>Pseudomonadota</taxon>
        <taxon>Alphaproteobacteria</taxon>
        <taxon>Hyphomicrobiales</taxon>
        <taxon>Rhizobiaceae</taxon>
        <taxon>Rhizobium/Agrobacterium group</taxon>
        <taxon>Allorhizobium</taxon>
    </lineage>
</organism>
<evidence type="ECO:0000313" key="6">
    <source>
        <dbReference type="EMBL" id="OLP51996.1"/>
    </source>
</evidence>
<evidence type="ECO:0000313" key="7">
    <source>
        <dbReference type="Proteomes" id="UP000185598"/>
    </source>
</evidence>
<protein>
    <submittedName>
        <fullName evidence="5">Multimeric flavodoxin WrbA</fullName>
    </submittedName>
    <submittedName>
        <fullName evidence="6">NADPH-dependent FMN reductase</fullName>
    </submittedName>
</protein>
<comment type="caution">
    <text evidence="6">The sequence shown here is derived from an EMBL/GenBank/DDBJ whole genome shotgun (WGS) entry which is preliminary data.</text>
</comment>
<dbReference type="PROSITE" id="PS50902">
    <property type="entry name" value="FLAVODOXIN_LIKE"/>
    <property type="match status" value="1"/>
</dbReference>
<dbReference type="RefSeq" id="WP_075612764.1">
    <property type="nucleotide sequence ID" value="NZ_JACIED010000008.1"/>
</dbReference>
<dbReference type="Gene3D" id="3.40.50.360">
    <property type="match status" value="1"/>
</dbReference>
<dbReference type="GO" id="GO:0009055">
    <property type="term" value="F:electron transfer activity"/>
    <property type="evidence" value="ECO:0007669"/>
    <property type="project" value="InterPro"/>
</dbReference>
<dbReference type="PROSITE" id="PS00201">
    <property type="entry name" value="FLAVODOXIN"/>
    <property type="match status" value="1"/>
</dbReference>
<feature type="domain" description="Flavodoxin-like" evidence="4">
    <location>
        <begin position="10"/>
        <end position="152"/>
    </location>
</feature>
<dbReference type="GO" id="GO:0016020">
    <property type="term" value="C:membrane"/>
    <property type="evidence" value="ECO:0007669"/>
    <property type="project" value="TreeGrafter"/>
</dbReference>
<proteinExistence type="predicted"/>
<dbReference type="Pfam" id="PF12724">
    <property type="entry name" value="Flavodoxin_5"/>
    <property type="match status" value="1"/>
</dbReference>
<evidence type="ECO:0000256" key="3">
    <source>
        <dbReference type="ARBA" id="ARBA00022643"/>
    </source>
</evidence>
<dbReference type="Proteomes" id="UP000544107">
    <property type="component" value="Unassembled WGS sequence"/>
</dbReference>
<dbReference type="PANTHER" id="PTHR30546">
    <property type="entry name" value="FLAVODOXIN-RELATED PROTEIN WRBA-RELATED"/>
    <property type="match status" value="1"/>
</dbReference>
<dbReference type="InterPro" id="IPR001226">
    <property type="entry name" value="Flavodoxin_CS"/>
</dbReference>
<reference evidence="5 8" key="2">
    <citation type="submission" date="2020-08" db="EMBL/GenBank/DDBJ databases">
        <title>Genomic Encyclopedia of Type Strains, Phase IV (KMG-IV): sequencing the most valuable type-strain genomes for metagenomic binning, comparative biology and taxonomic classification.</title>
        <authorList>
            <person name="Goeker M."/>
        </authorList>
    </citation>
    <scope>NUCLEOTIDE SEQUENCE [LARGE SCALE GENOMIC DNA]</scope>
    <source>
        <strain evidence="5 8">DSM 100021</strain>
    </source>
</reference>
<gene>
    <name evidence="6" type="ORF">BJF91_09605</name>
    <name evidence="5" type="ORF">GGQ71_004727</name>
</gene>
<dbReference type="GO" id="GO:0003955">
    <property type="term" value="F:NAD(P)H dehydrogenase (quinone) activity"/>
    <property type="evidence" value="ECO:0007669"/>
    <property type="project" value="TreeGrafter"/>
</dbReference>
<name>A0A1Q9AAV4_9HYPH</name>
<evidence type="ECO:0000259" key="4">
    <source>
        <dbReference type="PROSITE" id="PS50902"/>
    </source>
</evidence>
<evidence type="ECO:0000256" key="1">
    <source>
        <dbReference type="ARBA" id="ARBA00001917"/>
    </source>
</evidence>
<dbReference type="Proteomes" id="UP000185598">
    <property type="component" value="Unassembled WGS sequence"/>
</dbReference>
<dbReference type="EMBL" id="MKIN01000017">
    <property type="protein sequence ID" value="OLP51996.1"/>
    <property type="molecule type" value="Genomic_DNA"/>
</dbReference>
<sequence>MTTSNPSTDVVVVYHSGYGHTHRMAQAVAEGARGALLAIDAEGNLSEEAWAALDAADAIIFGAPTYMGGPSWQFKKFADASSKPWFSAKWQDKVFGGFTNSASLNGDKLNTLQYFALLAGQHGGLWVSLAIKPSNTKSSMRDDVNRMGSYIGPMAQSDADAAPEEMSVGDLETARLYGVRVADMARPHKSTERV</sequence>
<reference evidence="6 7" key="1">
    <citation type="submission" date="2016-09" db="EMBL/GenBank/DDBJ databases">
        <title>Rhizobium oryziradicis sp. nov., isolated from the root of rice.</title>
        <authorList>
            <person name="Zhao J."/>
            <person name="Zhang X."/>
        </authorList>
    </citation>
    <scope>NUCLEOTIDE SEQUENCE [LARGE SCALE GENOMIC DNA]</scope>
    <source>
        <strain evidence="6 7">14971</strain>
    </source>
</reference>
<evidence type="ECO:0000313" key="8">
    <source>
        <dbReference type="Proteomes" id="UP000544107"/>
    </source>
</evidence>
<accession>A0A1Q9AAV4</accession>
<keyword evidence="3" id="KW-0288">FMN</keyword>
<dbReference type="OrthoDB" id="9801479at2"/>
<dbReference type="InterPro" id="IPR029039">
    <property type="entry name" value="Flavoprotein-like_sf"/>
</dbReference>
<evidence type="ECO:0000256" key="2">
    <source>
        <dbReference type="ARBA" id="ARBA00022630"/>
    </source>
</evidence>
<evidence type="ECO:0000313" key="5">
    <source>
        <dbReference type="EMBL" id="MBB4010426.1"/>
    </source>
</evidence>
<dbReference type="PANTHER" id="PTHR30546:SF23">
    <property type="entry name" value="FLAVOPROTEIN-LIKE PROTEIN YCP4-RELATED"/>
    <property type="match status" value="1"/>
</dbReference>
<dbReference type="GO" id="GO:0010181">
    <property type="term" value="F:FMN binding"/>
    <property type="evidence" value="ECO:0007669"/>
    <property type="project" value="InterPro"/>
</dbReference>
<dbReference type="InterPro" id="IPR026816">
    <property type="entry name" value="Flavodoxin_dom"/>
</dbReference>
<dbReference type="EMBL" id="JACIED010000008">
    <property type="protein sequence ID" value="MBB4010426.1"/>
    <property type="molecule type" value="Genomic_DNA"/>
</dbReference>
<dbReference type="STRING" id="887144.BJF91_09605"/>
<dbReference type="InterPro" id="IPR008254">
    <property type="entry name" value="Flavodoxin/NO_synth"/>
</dbReference>
<keyword evidence="2" id="KW-0285">Flavoprotein</keyword>